<reference evidence="2 3" key="1">
    <citation type="journal article" date="2023" name="bioRxiv">
        <title>Genome report: Whole genome sequence and annotation of Penstemon davidsonii.</title>
        <authorList>
            <person name="Ostevik K.L."/>
            <person name="Alabady M."/>
            <person name="Zhang M."/>
            <person name="Rausher M.D."/>
        </authorList>
    </citation>
    <scope>NUCLEOTIDE SEQUENCE [LARGE SCALE GENOMIC DNA]</scope>
    <source>
        <strain evidence="2">DNT005</strain>
        <tissue evidence="2">Whole leaf</tissue>
    </source>
</reference>
<organism evidence="2 3">
    <name type="scientific">Penstemon davidsonii</name>
    <dbReference type="NCBI Taxonomy" id="160366"/>
    <lineage>
        <taxon>Eukaryota</taxon>
        <taxon>Viridiplantae</taxon>
        <taxon>Streptophyta</taxon>
        <taxon>Embryophyta</taxon>
        <taxon>Tracheophyta</taxon>
        <taxon>Spermatophyta</taxon>
        <taxon>Magnoliopsida</taxon>
        <taxon>eudicotyledons</taxon>
        <taxon>Gunneridae</taxon>
        <taxon>Pentapetalae</taxon>
        <taxon>asterids</taxon>
        <taxon>lamiids</taxon>
        <taxon>Lamiales</taxon>
        <taxon>Plantaginaceae</taxon>
        <taxon>Cheloneae</taxon>
        <taxon>Penstemon</taxon>
    </lineage>
</organism>
<proteinExistence type="predicted"/>
<dbReference type="EMBL" id="JAYDYQ010002534">
    <property type="protein sequence ID" value="KAK4483362.1"/>
    <property type="molecule type" value="Genomic_DNA"/>
</dbReference>
<gene>
    <name evidence="2" type="ORF">RD792_010548</name>
</gene>
<evidence type="ECO:0000313" key="3">
    <source>
        <dbReference type="Proteomes" id="UP001291926"/>
    </source>
</evidence>
<dbReference type="InterPro" id="IPR042099">
    <property type="entry name" value="ANL_N_sf"/>
</dbReference>
<dbReference type="Proteomes" id="UP001291926">
    <property type="component" value="Unassembled WGS sequence"/>
</dbReference>
<evidence type="ECO:0000259" key="1">
    <source>
        <dbReference type="Pfam" id="PF00501"/>
    </source>
</evidence>
<name>A0ABR0D2E5_9LAMI</name>
<dbReference type="PANTHER" id="PTHR43813:SF1">
    <property type="entry name" value="ACYL-ACTIVATING ENZYME 16, CHLOROPLASTIC-RELATED"/>
    <property type="match status" value="1"/>
</dbReference>
<dbReference type="InterPro" id="IPR052987">
    <property type="entry name" value="Chloroplast_AMP-bd_Enzymes"/>
</dbReference>
<keyword evidence="3" id="KW-1185">Reference proteome</keyword>
<comment type="caution">
    <text evidence="2">The sequence shown here is derived from an EMBL/GenBank/DDBJ whole genome shotgun (WGS) entry which is preliminary data.</text>
</comment>
<dbReference type="PANTHER" id="PTHR43813">
    <property type="entry name" value="ACYL-ACTIVATING ENZYME 16, CHLOROPLASTIC-RELATED"/>
    <property type="match status" value="1"/>
</dbReference>
<evidence type="ECO:0000313" key="2">
    <source>
        <dbReference type="EMBL" id="KAK4483362.1"/>
    </source>
</evidence>
<accession>A0ABR0D2E5</accession>
<dbReference type="Pfam" id="PF00501">
    <property type="entry name" value="AMP-binding"/>
    <property type="match status" value="1"/>
</dbReference>
<dbReference type="InterPro" id="IPR000873">
    <property type="entry name" value="AMP-dep_synth/lig_dom"/>
</dbReference>
<dbReference type="SUPFAM" id="SSF56801">
    <property type="entry name" value="Acetyl-CoA synthetase-like"/>
    <property type="match status" value="1"/>
</dbReference>
<feature type="domain" description="AMP-dependent synthetase/ligase" evidence="1">
    <location>
        <begin position="58"/>
        <end position="186"/>
    </location>
</feature>
<feature type="non-terminal residue" evidence="2">
    <location>
        <position position="1"/>
    </location>
</feature>
<sequence>TINTKRIQLLMLFQYFLKTKELQIRKFAPILESVLESGNGVVEVPSNEWETVPDIWRTCAQKFGDRVALVDPYHDPPTNTTYNQLEQEILNFCEGLRVIGLKPEEKIALFADNSCRWLVADQGTMATGAINVVRGTRSSVEELLHIYNHSESVALVVDDPQMYGRILETFDSQATVRFVILLWGEKSSIKSEAELQKPIYSYKEVMDLGKKSRTSLLDSKDASKSSFRFRP</sequence>
<protein>
    <recommendedName>
        <fullName evidence="1">AMP-dependent synthetase/ligase domain-containing protein</fullName>
    </recommendedName>
</protein>
<dbReference type="Gene3D" id="3.40.50.12780">
    <property type="entry name" value="N-terminal domain of ligase-like"/>
    <property type="match status" value="1"/>
</dbReference>